<protein>
    <submittedName>
        <fullName evidence="1">GrpB family protein</fullName>
    </submittedName>
</protein>
<reference evidence="1" key="1">
    <citation type="submission" date="2020-12" db="EMBL/GenBank/DDBJ databases">
        <title>Bacterial taxonomy.</title>
        <authorList>
            <person name="Pan X."/>
        </authorList>
    </citation>
    <scope>NUCLEOTIDE SEQUENCE</scope>
    <source>
        <strain evidence="1">KCTC 52957</strain>
    </source>
</reference>
<dbReference type="Pfam" id="PF04229">
    <property type="entry name" value="GrpB"/>
    <property type="match status" value="1"/>
</dbReference>
<dbReference type="RefSeq" id="WP_198917314.1">
    <property type="nucleotide sequence ID" value="NZ_JAEKPD010000016.1"/>
</dbReference>
<dbReference type="Proteomes" id="UP000642488">
    <property type="component" value="Unassembled WGS sequence"/>
</dbReference>
<dbReference type="Gene3D" id="3.30.460.10">
    <property type="entry name" value="Beta Polymerase, domain 2"/>
    <property type="match status" value="1"/>
</dbReference>
<evidence type="ECO:0000313" key="1">
    <source>
        <dbReference type="EMBL" id="MBJ3764146.1"/>
    </source>
</evidence>
<dbReference type="EMBL" id="JAEKPD010000016">
    <property type="protein sequence ID" value="MBJ3764146.1"/>
    <property type="molecule type" value="Genomic_DNA"/>
</dbReference>
<keyword evidence="2" id="KW-1185">Reference proteome</keyword>
<dbReference type="AlphaFoldDB" id="A0A934MF54"/>
<organism evidence="1 2">
    <name type="scientific">Palleronia pontilimi</name>
    <dbReference type="NCBI Taxonomy" id="1964209"/>
    <lineage>
        <taxon>Bacteria</taxon>
        <taxon>Pseudomonadati</taxon>
        <taxon>Pseudomonadota</taxon>
        <taxon>Alphaproteobacteria</taxon>
        <taxon>Rhodobacterales</taxon>
        <taxon>Roseobacteraceae</taxon>
        <taxon>Palleronia</taxon>
    </lineage>
</organism>
<sequence>MRSETTLLGLRQATLALAPHDVSWMHAFEAEAARIRVSLPDVSLEIHHIGSTAVPGLPAKPILDIAIRADAEAEQRIADALIGLGYIDRGVRSGRLFIRLRDGDVRTHNLHLYTPDDPDFRDQIAFRDALRADADLRIRYATLKQDLVEQLGDEGRGRYADGKTAFVLSALQPPL</sequence>
<dbReference type="PANTHER" id="PTHR34822">
    <property type="entry name" value="GRPB DOMAIN PROTEIN (AFU_ORTHOLOGUE AFUA_1G01530)"/>
    <property type="match status" value="1"/>
</dbReference>
<evidence type="ECO:0000313" key="2">
    <source>
        <dbReference type="Proteomes" id="UP000642488"/>
    </source>
</evidence>
<comment type="caution">
    <text evidence="1">The sequence shown here is derived from an EMBL/GenBank/DDBJ whole genome shotgun (WGS) entry which is preliminary data.</text>
</comment>
<dbReference type="SUPFAM" id="SSF81301">
    <property type="entry name" value="Nucleotidyltransferase"/>
    <property type="match status" value="1"/>
</dbReference>
<name>A0A934MF54_9RHOB</name>
<dbReference type="InterPro" id="IPR007344">
    <property type="entry name" value="GrpB/CoaE"/>
</dbReference>
<dbReference type="PANTHER" id="PTHR34822:SF1">
    <property type="entry name" value="GRPB FAMILY PROTEIN"/>
    <property type="match status" value="1"/>
</dbReference>
<gene>
    <name evidence="1" type="ORF">ILP92_15460</name>
</gene>
<proteinExistence type="predicted"/>
<dbReference type="InterPro" id="IPR043519">
    <property type="entry name" value="NT_sf"/>
</dbReference>
<accession>A0A934MF54</accession>